<accession>A0AAD4MGV5</accession>
<protein>
    <submittedName>
        <fullName evidence="1">Uncharacterized protein</fullName>
    </submittedName>
</protein>
<evidence type="ECO:0000313" key="2">
    <source>
        <dbReference type="Proteomes" id="UP001201812"/>
    </source>
</evidence>
<name>A0AAD4MGV5_9BILA</name>
<proteinExistence type="predicted"/>
<dbReference type="Proteomes" id="UP001201812">
    <property type="component" value="Unassembled WGS sequence"/>
</dbReference>
<dbReference type="EMBL" id="JAKKPZ010000627">
    <property type="protein sequence ID" value="KAI1693454.1"/>
    <property type="molecule type" value="Genomic_DNA"/>
</dbReference>
<sequence>MWQNLLKAESIFISEPKKTANKMLLEDGDVVFVQMTDAEKTEFLAEVERRMDAKLAMQKVTAERRMQRPRSRVSNFYFVTTLLQQF</sequence>
<reference evidence="1" key="1">
    <citation type="submission" date="2022-01" db="EMBL/GenBank/DDBJ databases">
        <title>Genome Sequence Resource for Two Populations of Ditylenchus destructor, the Migratory Endoparasitic Phytonematode.</title>
        <authorList>
            <person name="Zhang H."/>
            <person name="Lin R."/>
            <person name="Xie B."/>
        </authorList>
    </citation>
    <scope>NUCLEOTIDE SEQUENCE</scope>
    <source>
        <strain evidence="1">BazhouSP</strain>
    </source>
</reference>
<keyword evidence="2" id="KW-1185">Reference proteome</keyword>
<comment type="caution">
    <text evidence="1">The sequence shown here is derived from an EMBL/GenBank/DDBJ whole genome shotgun (WGS) entry which is preliminary data.</text>
</comment>
<gene>
    <name evidence="1" type="ORF">DdX_20651</name>
</gene>
<dbReference type="AlphaFoldDB" id="A0AAD4MGV5"/>
<organism evidence="1 2">
    <name type="scientific">Ditylenchus destructor</name>
    <dbReference type="NCBI Taxonomy" id="166010"/>
    <lineage>
        <taxon>Eukaryota</taxon>
        <taxon>Metazoa</taxon>
        <taxon>Ecdysozoa</taxon>
        <taxon>Nematoda</taxon>
        <taxon>Chromadorea</taxon>
        <taxon>Rhabditida</taxon>
        <taxon>Tylenchina</taxon>
        <taxon>Tylenchomorpha</taxon>
        <taxon>Sphaerularioidea</taxon>
        <taxon>Anguinidae</taxon>
        <taxon>Anguininae</taxon>
        <taxon>Ditylenchus</taxon>
    </lineage>
</organism>
<evidence type="ECO:0000313" key="1">
    <source>
        <dbReference type="EMBL" id="KAI1693454.1"/>
    </source>
</evidence>